<feature type="region of interest" description="Disordered" evidence="1">
    <location>
        <begin position="117"/>
        <end position="258"/>
    </location>
</feature>
<feature type="compositionally biased region" description="Polar residues" evidence="1">
    <location>
        <begin position="248"/>
        <end position="258"/>
    </location>
</feature>
<keyword evidence="3" id="KW-1185">Reference proteome</keyword>
<feature type="compositionally biased region" description="Basic and acidic residues" evidence="1">
    <location>
        <begin position="209"/>
        <end position="223"/>
    </location>
</feature>
<proteinExistence type="predicted"/>
<dbReference type="AlphaFoldDB" id="A0AA35KIE8"/>
<dbReference type="EMBL" id="OX395132">
    <property type="protein sequence ID" value="CAI5778710.1"/>
    <property type="molecule type" value="Genomic_DNA"/>
</dbReference>
<evidence type="ECO:0000313" key="3">
    <source>
        <dbReference type="Proteomes" id="UP001178461"/>
    </source>
</evidence>
<organism evidence="2 3">
    <name type="scientific">Podarcis lilfordi</name>
    <name type="common">Lilford's wall lizard</name>
    <dbReference type="NCBI Taxonomy" id="74358"/>
    <lineage>
        <taxon>Eukaryota</taxon>
        <taxon>Metazoa</taxon>
        <taxon>Chordata</taxon>
        <taxon>Craniata</taxon>
        <taxon>Vertebrata</taxon>
        <taxon>Euteleostomi</taxon>
        <taxon>Lepidosauria</taxon>
        <taxon>Squamata</taxon>
        <taxon>Bifurcata</taxon>
        <taxon>Unidentata</taxon>
        <taxon>Episquamata</taxon>
        <taxon>Laterata</taxon>
        <taxon>Lacertibaenia</taxon>
        <taxon>Lacertidae</taxon>
        <taxon>Podarcis</taxon>
    </lineage>
</organism>
<reference evidence="2" key="1">
    <citation type="submission" date="2022-12" db="EMBL/GenBank/DDBJ databases">
        <authorList>
            <person name="Alioto T."/>
            <person name="Alioto T."/>
            <person name="Gomez Garrido J."/>
        </authorList>
    </citation>
    <scope>NUCLEOTIDE SEQUENCE</scope>
</reference>
<protein>
    <submittedName>
        <fullName evidence="2">Uncharacterized protein</fullName>
    </submittedName>
</protein>
<accession>A0AA35KIE8</accession>
<feature type="region of interest" description="Disordered" evidence="1">
    <location>
        <begin position="273"/>
        <end position="331"/>
    </location>
</feature>
<feature type="compositionally biased region" description="Polar residues" evidence="1">
    <location>
        <begin position="132"/>
        <end position="150"/>
    </location>
</feature>
<evidence type="ECO:0000256" key="1">
    <source>
        <dbReference type="SAM" id="MobiDB-lite"/>
    </source>
</evidence>
<dbReference type="Proteomes" id="UP001178461">
    <property type="component" value="Chromosome 7"/>
</dbReference>
<name>A0AA35KIE8_9SAUR</name>
<feature type="compositionally biased region" description="Basic and acidic residues" evidence="1">
    <location>
        <begin position="151"/>
        <end position="168"/>
    </location>
</feature>
<evidence type="ECO:0000313" key="2">
    <source>
        <dbReference type="EMBL" id="CAI5778710.1"/>
    </source>
</evidence>
<sequence length="331" mass="36479">MSSFLQEESQNAERKCTKSVQYKILESHVSDSKDSLGSYKLHLESDRAFGESTSAGQLTDMLGKDPIAQMSGKTDKLASRFYPIENKPSLPEESLIFVGETQKRALAERKEKLCFKGEAQNLPETEFKKAEQAQTVEVPSKAHGSNSSLNKPEEDSGKQEQSPREFFRKGSLRLKQLLNPKGEKKPEEDATPESWKPEKPSAGGLKRLSKGDFQEAIEEEKSPKPAPSPLVPIGSQSPQHRFPHPHPMSSTAATSGMTQRSFLSRFLLTARRTERSWPGSCRAPATQSCPSRPPAWTTELRREAPGSSGRRALAATGGICRGTLRRTGTPS</sequence>
<gene>
    <name evidence="2" type="ORF">PODLI_1B038013</name>
</gene>